<evidence type="ECO:0008006" key="4">
    <source>
        <dbReference type="Google" id="ProtNLM"/>
    </source>
</evidence>
<evidence type="ECO:0000256" key="1">
    <source>
        <dbReference type="ARBA" id="ARBA00009817"/>
    </source>
</evidence>
<dbReference type="InterPro" id="IPR011256">
    <property type="entry name" value="Reg_factor_effector_dom_sf"/>
</dbReference>
<dbReference type="PANTHER" id="PTHR11220">
    <property type="entry name" value="HEME-BINDING PROTEIN-RELATED"/>
    <property type="match status" value="1"/>
</dbReference>
<accession>A0AAV0D3L3</accession>
<organism evidence="2 3">
    <name type="scientific">Cuscuta epithymum</name>
    <dbReference type="NCBI Taxonomy" id="186058"/>
    <lineage>
        <taxon>Eukaryota</taxon>
        <taxon>Viridiplantae</taxon>
        <taxon>Streptophyta</taxon>
        <taxon>Embryophyta</taxon>
        <taxon>Tracheophyta</taxon>
        <taxon>Spermatophyta</taxon>
        <taxon>Magnoliopsida</taxon>
        <taxon>eudicotyledons</taxon>
        <taxon>Gunneridae</taxon>
        <taxon>Pentapetalae</taxon>
        <taxon>asterids</taxon>
        <taxon>lamiids</taxon>
        <taxon>Solanales</taxon>
        <taxon>Convolvulaceae</taxon>
        <taxon>Cuscuteae</taxon>
        <taxon>Cuscuta</taxon>
        <taxon>Cuscuta subgen. Cuscuta</taxon>
    </lineage>
</organism>
<comment type="similarity">
    <text evidence="1">Belongs to the HEBP family.</text>
</comment>
<dbReference type="AlphaFoldDB" id="A0AAV0D3L3"/>
<keyword evidence="3" id="KW-1185">Reference proteome</keyword>
<evidence type="ECO:0000313" key="2">
    <source>
        <dbReference type="EMBL" id="CAH9089432.1"/>
    </source>
</evidence>
<dbReference type="Pfam" id="PF04832">
    <property type="entry name" value="SOUL"/>
    <property type="match status" value="1"/>
</dbReference>
<dbReference type="SUPFAM" id="SSF54427">
    <property type="entry name" value="NTF2-like"/>
    <property type="match status" value="1"/>
</dbReference>
<dbReference type="PANTHER" id="PTHR11220:SF50">
    <property type="entry name" value="SOUL HEME-BINDING FAMILY PROTEIN"/>
    <property type="match status" value="1"/>
</dbReference>
<proteinExistence type="inferred from homology"/>
<sequence length="396" mass="45058">MAASILSGHIYRPIPHRKFELPIAPTIFLSPPRPRKYLRPHHKFKGVLRLSMVDREVSQPSPKQDTAAAAAANDMDELVDFLYKDLPHLFDDKGIDRTAYDAAVKFRDPITRHDNIDGYLLNIAALKLLFRPKFSLHWVKQTGGSEITTRWTMVMKFLPLPWQPELVFTGTSVMTVNPETKKFISHVDYWDSIVNNDFFSIEGLMDVVKQCLHVEQLRYYKTPDLETPSYHILKRTSSYQVRKYYPFLVVETSGDTLSGSKGFNDVAGYIFGKNSASEKMAMTTPVFTQALSDEKSKISIQIVLPSSKSMKSLPTPNEGVKLREIEGGIAAVSIFSGKPTENIVNEKEGSLRSRLIRSGLKPKPGCLLARYNDPDRTWEHIMRNEVLIWLEDFSMD</sequence>
<dbReference type="Gene3D" id="3.20.80.10">
    <property type="entry name" value="Regulatory factor, effector binding domain"/>
    <property type="match status" value="1"/>
</dbReference>
<comment type="caution">
    <text evidence="2">The sequence shown here is derived from an EMBL/GenBank/DDBJ whole genome shotgun (WGS) entry which is preliminary data.</text>
</comment>
<reference evidence="2" key="1">
    <citation type="submission" date="2022-07" db="EMBL/GenBank/DDBJ databases">
        <authorList>
            <person name="Macas J."/>
            <person name="Novak P."/>
            <person name="Neumann P."/>
        </authorList>
    </citation>
    <scope>NUCLEOTIDE SEQUENCE</scope>
</reference>
<dbReference type="InterPro" id="IPR006917">
    <property type="entry name" value="SOUL_heme-bd"/>
</dbReference>
<dbReference type="Proteomes" id="UP001152523">
    <property type="component" value="Unassembled WGS sequence"/>
</dbReference>
<dbReference type="InterPro" id="IPR032710">
    <property type="entry name" value="NTF2-like_dom_sf"/>
</dbReference>
<gene>
    <name evidence="2" type="ORF">CEPIT_LOCUS10833</name>
</gene>
<evidence type="ECO:0000313" key="3">
    <source>
        <dbReference type="Proteomes" id="UP001152523"/>
    </source>
</evidence>
<dbReference type="Pfam" id="PF10184">
    <property type="entry name" value="DUF2358"/>
    <property type="match status" value="1"/>
</dbReference>
<dbReference type="InterPro" id="IPR018790">
    <property type="entry name" value="DUF2358"/>
</dbReference>
<dbReference type="FunFam" id="3.20.80.10:FF:000008">
    <property type="entry name" value="SOUL heme-binding protein"/>
    <property type="match status" value="1"/>
</dbReference>
<dbReference type="SUPFAM" id="SSF55136">
    <property type="entry name" value="Probable bacterial effector-binding domain"/>
    <property type="match status" value="1"/>
</dbReference>
<protein>
    <recommendedName>
        <fullName evidence="4">SOUL heme-binding protein</fullName>
    </recommendedName>
</protein>
<name>A0AAV0D3L3_9ASTE</name>
<dbReference type="EMBL" id="CAMAPF010000062">
    <property type="protein sequence ID" value="CAH9089432.1"/>
    <property type="molecule type" value="Genomic_DNA"/>
</dbReference>